<comment type="caution">
    <text evidence="8">The sequence shown here is derived from an EMBL/GenBank/DDBJ whole genome shotgun (WGS) entry which is preliminary data.</text>
</comment>
<evidence type="ECO:0000256" key="2">
    <source>
        <dbReference type="ARBA" id="ARBA00012438"/>
    </source>
</evidence>
<dbReference type="InterPro" id="IPR004358">
    <property type="entry name" value="Sig_transdc_His_kin-like_C"/>
</dbReference>
<feature type="region of interest" description="Disordered" evidence="6">
    <location>
        <begin position="158"/>
        <end position="180"/>
    </location>
</feature>
<reference evidence="8 9" key="1">
    <citation type="submission" date="2017-09" db="EMBL/GenBank/DDBJ databases">
        <title>Bloom of a denitrifying methanotroph, Candidatus Methylomirabilis limnetica, in a deep stratified lake.</title>
        <authorList>
            <person name="Graf J.S."/>
            <person name="Marchant H.K."/>
            <person name="Tienken D."/>
            <person name="Hach P.F."/>
            <person name="Brand A."/>
            <person name="Schubert C.J."/>
            <person name="Kuypers M.M."/>
            <person name="Milucka J."/>
        </authorList>
    </citation>
    <scope>NUCLEOTIDE SEQUENCE [LARGE SCALE GENOMIC DNA]</scope>
    <source>
        <strain evidence="8 9">Zug</strain>
    </source>
</reference>
<dbReference type="InterPro" id="IPR003594">
    <property type="entry name" value="HATPase_dom"/>
</dbReference>
<feature type="compositionally biased region" description="Polar residues" evidence="6">
    <location>
        <begin position="158"/>
        <end position="173"/>
    </location>
</feature>
<evidence type="ECO:0000313" key="9">
    <source>
        <dbReference type="Proteomes" id="UP000241436"/>
    </source>
</evidence>
<comment type="catalytic activity">
    <reaction evidence="1">
        <text>ATP + protein L-histidine = ADP + protein N-phospho-L-histidine.</text>
        <dbReference type="EC" id="2.7.13.3"/>
    </reaction>
</comment>
<dbReference type="PROSITE" id="PS50109">
    <property type="entry name" value="HIS_KIN"/>
    <property type="match status" value="1"/>
</dbReference>
<dbReference type="GO" id="GO:0000155">
    <property type="term" value="F:phosphorelay sensor kinase activity"/>
    <property type="evidence" value="ECO:0007669"/>
    <property type="project" value="TreeGrafter"/>
</dbReference>
<proteinExistence type="predicted"/>
<sequence>MGLDGAASLKLPREEGVVTAALEQFRVQADAKGVALALRLEQAPDSLVADPLRFKQILHNLLGNAVKFTPAGGSITVTAKIVSRSQPETLDPQPYTLDPGDFVEITVSDTGIGIKAEDLGRLFQEFTRLDSSFAKPQQGTGLGLAMAKRLVDLHGGSVTATSPGEGQGSTFTVTLPLRPS</sequence>
<dbReference type="SMART" id="SM00387">
    <property type="entry name" value="HATPase_c"/>
    <property type="match status" value="1"/>
</dbReference>
<name>A0A2T4TW61_9BACT</name>
<dbReference type="Proteomes" id="UP000241436">
    <property type="component" value="Unassembled WGS sequence"/>
</dbReference>
<keyword evidence="4" id="KW-0808">Transferase</keyword>
<dbReference type="Pfam" id="PF02518">
    <property type="entry name" value="HATPase_c"/>
    <property type="match status" value="1"/>
</dbReference>
<evidence type="ECO:0000256" key="6">
    <source>
        <dbReference type="SAM" id="MobiDB-lite"/>
    </source>
</evidence>
<dbReference type="SUPFAM" id="SSF55874">
    <property type="entry name" value="ATPase domain of HSP90 chaperone/DNA topoisomerase II/histidine kinase"/>
    <property type="match status" value="1"/>
</dbReference>
<protein>
    <recommendedName>
        <fullName evidence="2">histidine kinase</fullName>
        <ecNumber evidence="2">2.7.13.3</ecNumber>
    </recommendedName>
</protein>
<dbReference type="InterPro" id="IPR036890">
    <property type="entry name" value="HATPase_C_sf"/>
</dbReference>
<evidence type="ECO:0000259" key="7">
    <source>
        <dbReference type="PROSITE" id="PS50109"/>
    </source>
</evidence>
<organism evidence="8 9">
    <name type="scientific">Candidatus Methylomirabilis limnetica</name>
    <dbReference type="NCBI Taxonomy" id="2033718"/>
    <lineage>
        <taxon>Bacteria</taxon>
        <taxon>Candidatus Methylomirabilota</taxon>
        <taxon>Candidatus Methylomirabilia</taxon>
        <taxon>Candidatus Methylomirabilales</taxon>
        <taxon>Candidatus Methylomirabilaceae</taxon>
        <taxon>Candidatus Methylomirabilis</taxon>
    </lineage>
</organism>
<dbReference type="GO" id="GO:0009927">
    <property type="term" value="F:histidine phosphotransfer kinase activity"/>
    <property type="evidence" value="ECO:0007669"/>
    <property type="project" value="TreeGrafter"/>
</dbReference>
<dbReference type="EMBL" id="NVQC01000025">
    <property type="protein sequence ID" value="PTL35345.1"/>
    <property type="molecule type" value="Genomic_DNA"/>
</dbReference>
<dbReference type="PANTHER" id="PTHR43047:SF72">
    <property type="entry name" value="OSMOSENSING HISTIDINE PROTEIN KINASE SLN1"/>
    <property type="match status" value="1"/>
</dbReference>
<feature type="domain" description="Histidine kinase" evidence="7">
    <location>
        <begin position="17"/>
        <end position="179"/>
    </location>
</feature>
<keyword evidence="3" id="KW-0597">Phosphoprotein</keyword>
<dbReference type="OrthoDB" id="9813394at2"/>
<dbReference type="FunFam" id="3.30.565.10:FF:000010">
    <property type="entry name" value="Sensor histidine kinase RcsC"/>
    <property type="match status" value="1"/>
</dbReference>
<evidence type="ECO:0000313" key="8">
    <source>
        <dbReference type="EMBL" id="PTL35345.1"/>
    </source>
</evidence>
<dbReference type="GO" id="GO:0005886">
    <property type="term" value="C:plasma membrane"/>
    <property type="evidence" value="ECO:0007669"/>
    <property type="project" value="TreeGrafter"/>
</dbReference>
<gene>
    <name evidence="8" type="ORF">CLG94_10240</name>
</gene>
<dbReference type="PRINTS" id="PR00344">
    <property type="entry name" value="BCTRLSENSOR"/>
</dbReference>
<reference evidence="9" key="2">
    <citation type="journal article" date="2018" name="Environ. Microbiol.">
        <title>Bloom of a denitrifying methanotroph, 'Candidatus Methylomirabilis limnetica', in a deep stratified lake.</title>
        <authorList>
            <person name="Graf J.S."/>
            <person name="Mayr M.J."/>
            <person name="Marchant H.K."/>
            <person name="Tienken D."/>
            <person name="Hach P.F."/>
            <person name="Brand A."/>
            <person name="Schubert C.J."/>
            <person name="Kuypers M.M."/>
            <person name="Milucka J."/>
        </authorList>
    </citation>
    <scope>NUCLEOTIDE SEQUENCE [LARGE SCALE GENOMIC DNA]</scope>
    <source>
        <strain evidence="9">Zug</strain>
    </source>
</reference>
<keyword evidence="5" id="KW-0418">Kinase</keyword>
<dbReference type="CDD" id="cd16922">
    <property type="entry name" value="HATPase_EvgS-ArcB-TorS-like"/>
    <property type="match status" value="1"/>
</dbReference>
<evidence type="ECO:0000256" key="1">
    <source>
        <dbReference type="ARBA" id="ARBA00000085"/>
    </source>
</evidence>
<dbReference type="EC" id="2.7.13.3" evidence="2"/>
<evidence type="ECO:0000256" key="4">
    <source>
        <dbReference type="ARBA" id="ARBA00022679"/>
    </source>
</evidence>
<keyword evidence="9" id="KW-1185">Reference proteome</keyword>
<dbReference type="AlphaFoldDB" id="A0A2T4TW61"/>
<evidence type="ECO:0000256" key="3">
    <source>
        <dbReference type="ARBA" id="ARBA00022553"/>
    </source>
</evidence>
<evidence type="ECO:0000256" key="5">
    <source>
        <dbReference type="ARBA" id="ARBA00022777"/>
    </source>
</evidence>
<dbReference type="RefSeq" id="WP_107563257.1">
    <property type="nucleotide sequence ID" value="NZ_NVQC01000025.1"/>
</dbReference>
<accession>A0A2T4TW61</accession>
<dbReference type="PANTHER" id="PTHR43047">
    <property type="entry name" value="TWO-COMPONENT HISTIDINE PROTEIN KINASE"/>
    <property type="match status" value="1"/>
</dbReference>
<dbReference type="InterPro" id="IPR005467">
    <property type="entry name" value="His_kinase_dom"/>
</dbReference>
<dbReference type="Gene3D" id="3.30.565.10">
    <property type="entry name" value="Histidine kinase-like ATPase, C-terminal domain"/>
    <property type="match status" value="1"/>
</dbReference>